<organism evidence="2">
    <name type="scientific">Salmonella enterica</name>
    <name type="common">Salmonella choleraesuis</name>
    <dbReference type="NCBI Taxonomy" id="28901"/>
    <lineage>
        <taxon>Bacteria</taxon>
        <taxon>Pseudomonadati</taxon>
        <taxon>Pseudomonadota</taxon>
        <taxon>Gammaproteobacteria</taxon>
        <taxon>Enterobacterales</taxon>
        <taxon>Enterobacteriaceae</taxon>
        <taxon>Salmonella</taxon>
    </lineage>
</organism>
<evidence type="ECO:0000313" key="2">
    <source>
        <dbReference type="EMBL" id="HAG5358529.1"/>
    </source>
</evidence>
<reference evidence="2" key="2">
    <citation type="submission" date="2020-02" db="EMBL/GenBank/DDBJ databases">
        <authorList>
            <consortium name="NCBI Pathogen Detection Project"/>
        </authorList>
    </citation>
    <scope>NUCLEOTIDE SEQUENCE</scope>
    <source>
        <strain evidence="2">MA.CK_98/00010293</strain>
        <strain evidence="1">MA.CK_98/00011463</strain>
    </source>
</reference>
<name>A0A765BQ30_SALER</name>
<dbReference type="AlphaFoldDB" id="A0A765BQ30"/>
<comment type="caution">
    <text evidence="2">The sequence shown here is derived from an EMBL/GenBank/DDBJ whole genome shotgun (WGS) entry which is preliminary data.</text>
</comment>
<protein>
    <submittedName>
        <fullName evidence="2">Uncharacterized protein</fullName>
    </submittedName>
</protein>
<dbReference type="EMBL" id="DAAYQT010000018">
    <property type="protein sequence ID" value="HAG5358529.1"/>
    <property type="molecule type" value="Genomic_DNA"/>
</dbReference>
<accession>A0A765BQ30</accession>
<dbReference type="RefSeq" id="WP_241066188.1">
    <property type="nucleotide sequence ID" value="NZ_CP092861.1"/>
</dbReference>
<dbReference type="EMBL" id="DAAXOF010000016">
    <property type="protein sequence ID" value="HAG1882575.1"/>
    <property type="molecule type" value="Genomic_DNA"/>
</dbReference>
<reference evidence="2" key="1">
    <citation type="journal article" date="2018" name="Genome Biol.">
        <title>SKESA: strategic k-mer extension for scrupulous assemblies.</title>
        <authorList>
            <person name="Souvorov A."/>
            <person name="Agarwala R."/>
            <person name="Lipman D.J."/>
        </authorList>
    </citation>
    <scope>NUCLEOTIDE SEQUENCE</scope>
    <source>
        <strain evidence="2">MA.CK_98/00010293</strain>
        <strain evidence="1">MA.CK_98/00011463</strain>
    </source>
</reference>
<gene>
    <name evidence="2" type="ORF">G8O64_004182</name>
    <name evidence="1" type="ORF">G8V93_004099</name>
</gene>
<sequence length="116" mass="13389">MSEPNKMEIDHFNEVTTEDFFKFLDKNSVTTNCPMCGNGTFIVSETIKQDMLSPYNKVACATLFRHETVIPTEHKLNYYYLLHCEKCGFNITFSANTVYKWLSDQHTKEGKESTNG</sequence>
<proteinExistence type="predicted"/>
<evidence type="ECO:0000313" key="1">
    <source>
        <dbReference type="EMBL" id="HAG1882575.1"/>
    </source>
</evidence>